<protein>
    <submittedName>
        <fullName evidence="2 3">Protein LTO1 homolog isoform X1</fullName>
    </submittedName>
</protein>
<dbReference type="PANTHER" id="PTHR28532:SF1">
    <property type="entry name" value="ORAL CANCER OVEREXPRESSED 1"/>
    <property type="match status" value="1"/>
</dbReference>
<dbReference type="InterPro" id="IPR052436">
    <property type="entry name" value="LTO1_adapter"/>
</dbReference>
<dbReference type="Proteomes" id="UP000694888">
    <property type="component" value="Unplaced"/>
</dbReference>
<organism evidence="1 2">
    <name type="scientific">Aplysia californica</name>
    <name type="common">California sea hare</name>
    <dbReference type="NCBI Taxonomy" id="6500"/>
    <lineage>
        <taxon>Eukaryota</taxon>
        <taxon>Metazoa</taxon>
        <taxon>Spiralia</taxon>
        <taxon>Lophotrochozoa</taxon>
        <taxon>Mollusca</taxon>
        <taxon>Gastropoda</taxon>
        <taxon>Heterobranchia</taxon>
        <taxon>Euthyneura</taxon>
        <taxon>Tectipleura</taxon>
        <taxon>Aplysiida</taxon>
        <taxon>Aplysioidea</taxon>
        <taxon>Aplysiidae</taxon>
        <taxon>Aplysia</taxon>
    </lineage>
</organism>
<evidence type="ECO:0000313" key="3">
    <source>
        <dbReference type="RefSeq" id="XP_005102327.1"/>
    </source>
</evidence>
<dbReference type="PANTHER" id="PTHR28532">
    <property type="entry name" value="GEO13458P1"/>
    <property type="match status" value="1"/>
</dbReference>
<accession>A0ABM0JV95</accession>
<dbReference type="RefSeq" id="XP_005102326.1">
    <property type="nucleotide sequence ID" value="XM_005102269.3"/>
</dbReference>
<proteinExistence type="predicted"/>
<keyword evidence="1" id="KW-1185">Reference proteome</keyword>
<dbReference type="GeneID" id="101858422"/>
<name>A0ABM0JV95_APLCA</name>
<gene>
    <name evidence="2 3" type="primary">LOC101858422</name>
</gene>
<evidence type="ECO:0000313" key="2">
    <source>
        <dbReference type="RefSeq" id="XP_005102326.1"/>
    </source>
</evidence>
<evidence type="ECO:0000313" key="1">
    <source>
        <dbReference type="Proteomes" id="UP000694888"/>
    </source>
</evidence>
<dbReference type="RefSeq" id="XP_005102327.1">
    <property type="nucleotide sequence ID" value="XM_005102270.3"/>
</dbReference>
<reference evidence="2 3" key="1">
    <citation type="submission" date="2025-05" db="UniProtKB">
        <authorList>
            <consortium name="RefSeq"/>
        </authorList>
    </citation>
    <scope>IDENTIFICATION</scope>
</reference>
<sequence length="142" mass="15764">MAESVLLERQGRWDDDIFHAVTMSEESSWQQGYADGFKEGRKREFEEGHHLGVQKGLEIGREIGFYVGFASQVLKKTDTGKMKVIKVSKAIISLASKFPEIDPTDEALTDTLGKIQGKFKQLTSLLGVQTQYTSGSVKGTSF</sequence>